<evidence type="ECO:0000256" key="9">
    <source>
        <dbReference type="SAM" id="MobiDB-lite"/>
    </source>
</evidence>
<dbReference type="AlphaFoldDB" id="A0A0C3S104"/>
<comment type="subcellular location">
    <subcellularLocation>
        <location evidence="2">Cytoplasm</location>
    </subcellularLocation>
    <subcellularLocation>
        <location evidence="1">Endoplasmic reticulum</location>
    </subcellularLocation>
</comment>
<proteinExistence type="inferred from homology"/>
<dbReference type="HOGENOM" id="CLU_052873_0_0_1"/>
<dbReference type="InterPro" id="IPR013699">
    <property type="entry name" value="Signal_recog_part_SRP72_RNA-bd"/>
</dbReference>
<evidence type="ECO:0000256" key="5">
    <source>
        <dbReference type="ARBA" id="ARBA00022490"/>
    </source>
</evidence>
<evidence type="ECO:0000313" key="12">
    <source>
        <dbReference type="Proteomes" id="UP000053257"/>
    </source>
</evidence>
<dbReference type="Pfam" id="PF17004">
    <property type="entry name" value="SRP_TPR_like"/>
    <property type="match status" value="1"/>
</dbReference>
<dbReference type="GO" id="GO:0005786">
    <property type="term" value="C:signal recognition particle, endoplasmic reticulum targeting"/>
    <property type="evidence" value="ECO:0007669"/>
    <property type="project" value="UniProtKB-KW"/>
</dbReference>
<keyword evidence="8" id="KW-0687">Ribonucleoprotein</keyword>
<feature type="compositionally biased region" description="Basic and acidic residues" evidence="9">
    <location>
        <begin position="256"/>
        <end position="266"/>
    </location>
</feature>
<dbReference type="OrthoDB" id="5421607at2759"/>
<keyword evidence="7" id="KW-0733">Signal recognition particle</keyword>
<organism evidence="11 12">
    <name type="scientific">Phlebiopsis gigantea (strain 11061_1 CR5-6)</name>
    <name type="common">White-rot fungus</name>
    <name type="synonym">Peniophora gigantea</name>
    <dbReference type="NCBI Taxonomy" id="745531"/>
    <lineage>
        <taxon>Eukaryota</taxon>
        <taxon>Fungi</taxon>
        <taxon>Dikarya</taxon>
        <taxon>Basidiomycota</taxon>
        <taxon>Agaricomycotina</taxon>
        <taxon>Agaricomycetes</taxon>
        <taxon>Polyporales</taxon>
        <taxon>Phanerochaetaceae</taxon>
        <taxon>Phlebiopsis</taxon>
    </lineage>
</organism>
<evidence type="ECO:0000313" key="11">
    <source>
        <dbReference type="EMBL" id="KIP08706.1"/>
    </source>
</evidence>
<evidence type="ECO:0000256" key="2">
    <source>
        <dbReference type="ARBA" id="ARBA00004496"/>
    </source>
</evidence>
<accession>A0A0C3S104</accession>
<evidence type="ECO:0000256" key="7">
    <source>
        <dbReference type="ARBA" id="ARBA00023135"/>
    </source>
</evidence>
<evidence type="ECO:0000256" key="1">
    <source>
        <dbReference type="ARBA" id="ARBA00004240"/>
    </source>
</evidence>
<keyword evidence="6" id="KW-0256">Endoplasmic reticulum</keyword>
<evidence type="ECO:0000256" key="3">
    <source>
        <dbReference type="ARBA" id="ARBA00007676"/>
    </source>
</evidence>
<dbReference type="Pfam" id="PF08492">
    <property type="entry name" value="SRP72"/>
    <property type="match status" value="1"/>
</dbReference>
<name>A0A0C3S104_PHLG1</name>
<feature type="compositionally biased region" description="Basic residues" evidence="9">
    <location>
        <begin position="16"/>
        <end position="25"/>
    </location>
</feature>
<dbReference type="GO" id="GO:0043022">
    <property type="term" value="F:ribosome binding"/>
    <property type="evidence" value="ECO:0007669"/>
    <property type="project" value="TreeGrafter"/>
</dbReference>
<feature type="region of interest" description="Disordered" evidence="9">
    <location>
        <begin position="249"/>
        <end position="308"/>
    </location>
</feature>
<evidence type="ECO:0000256" key="8">
    <source>
        <dbReference type="ARBA" id="ARBA00023274"/>
    </source>
</evidence>
<dbReference type="GO" id="GO:0006614">
    <property type="term" value="P:SRP-dependent cotranslational protein targeting to membrane"/>
    <property type="evidence" value="ECO:0007669"/>
    <property type="project" value="InterPro"/>
</dbReference>
<dbReference type="STRING" id="745531.A0A0C3S104"/>
<gene>
    <name evidence="11" type="ORF">PHLGIDRAFT_104050</name>
</gene>
<sequence>MPPKPVSNRAPAQKQTKSRVKKTTARKQPLPAGERLKRLFTSLCAQIDGGHFENAIKTCDKILKIEPEDKDALQTKVFLLLQTEQYGAALSLTDSNETYVFEKGYSLYRTNQEADALKALEVTKKNKGDDDRGVLHLEAQLAYREGSYQAAFDLYTQLLDTSDPSSEEHADILTNLEAAQKHLDFIDSGHLRALDELPTSISNNLESAPPPQPPSAAATVTSAIALQETNVSKKEKSVRLKRVPKGVVLGVTPLPDPERWLKKSERSTFGTGGKRRKAGGGATQGSVESAPPAPSQGSKSAGKGKKKK</sequence>
<dbReference type="GO" id="GO:0005783">
    <property type="term" value="C:endoplasmic reticulum"/>
    <property type="evidence" value="ECO:0007669"/>
    <property type="project" value="UniProtKB-SubCell"/>
</dbReference>
<keyword evidence="12" id="KW-1185">Reference proteome</keyword>
<dbReference type="EMBL" id="KN840476">
    <property type="protein sequence ID" value="KIP08706.1"/>
    <property type="molecule type" value="Genomic_DNA"/>
</dbReference>
<dbReference type="InterPro" id="IPR026270">
    <property type="entry name" value="SRP72"/>
</dbReference>
<keyword evidence="5" id="KW-0963">Cytoplasm</keyword>
<dbReference type="InterPro" id="IPR011990">
    <property type="entry name" value="TPR-like_helical_dom_sf"/>
</dbReference>
<evidence type="ECO:0000256" key="4">
    <source>
        <dbReference type="ARBA" id="ARBA00018350"/>
    </source>
</evidence>
<feature type="domain" description="Signal recognition particle SRP72 subunit RNA-binding" evidence="10">
    <location>
        <begin position="227"/>
        <end position="269"/>
    </location>
</feature>
<dbReference type="Proteomes" id="UP000053257">
    <property type="component" value="Unassembled WGS sequence"/>
</dbReference>
<dbReference type="PANTHER" id="PTHR14094">
    <property type="entry name" value="SIGNAL RECOGNITION PARTICLE 72"/>
    <property type="match status" value="1"/>
</dbReference>
<dbReference type="GO" id="GO:0008312">
    <property type="term" value="F:7S RNA binding"/>
    <property type="evidence" value="ECO:0007669"/>
    <property type="project" value="InterPro"/>
</dbReference>
<protein>
    <recommendedName>
        <fullName evidence="4">Signal recognition particle subunit SRP72</fullName>
    </recommendedName>
</protein>
<dbReference type="Gene3D" id="1.25.40.10">
    <property type="entry name" value="Tetratricopeptide repeat domain"/>
    <property type="match status" value="1"/>
</dbReference>
<reference evidence="11 12" key="1">
    <citation type="journal article" date="2014" name="PLoS Genet.">
        <title>Analysis of the Phlebiopsis gigantea genome, transcriptome and secretome provides insight into its pioneer colonization strategies of wood.</title>
        <authorList>
            <person name="Hori C."/>
            <person name="Ishida T."/>
            <person name="Igarashi K."/>
            <person name="Samejima M."/>
            <person name="Suzuki H."/>
            <person name="Master E."/>
            <person name="Ferreira P."/>
            <person name="Ruiz-Duenas F.J."/>
            <person name="Held B."/>
            <person name="Canessa P."/>
            <person name="Larrondo L.F."/>
            <person name="Schmoll M."/>
            <person name="Druzhinina I.S."/>
            <person name="Kubicek C.P."/>
            <person name="Gaskell J.A."/>
            <person name="Kersten P."/>
            <person name="St John F."/>
            <person name="Glasner J."/>
            <person name="Sabat G."/>
            <person name="Splinter BonDurant S."/>
            <person name="Syed K."/>
            <person name="Yadav J."/>
            <person name="Mgbeahuruike A.C."/>
            <person name="Kovalchuk A."/>
            <person name="Asiegbu F.O."/>
            <person name="Lackner G."/>
            <person name="Hoffmeister D."/>
            <person name="Rencoret J."/>
            <person name="Gutierrez A."/>
            <person name="Sun H."/>
            <person name="Lindquist E."/>
            <person name="Barry K."/>
            <person name="Riley R."/>
            <person name="Grigoriev I.V."/>
            <person name="Henrissat B."/>
            <person name="Kues U."/>
            <person name="Berka R.M."/>
            <person name="Martinez A.T."/>
            <person name="Covert S.F."/>
            <person name="Blanchette R.A."/>
            <person name="Cullen D."/>
        </authorList>
    </citation>
    <scope>NUCLEOTIDE SEQUENCE [LARGE SCALE GENOMIC DNA]</scope>
    <source>
        <strain evidence="11 12">11061_1 CR5-6</strain>
    </source>
</reference>
<feature type="region of interest" description="Disordered" evidence="9">
    <location>
        <begin position="1"/>
        <end position="28"/>
    </location>
</feature>
<evidence type="ECO:0000256" key="6">
    <source>
        <dbReference type="ARBA" id="ARBA00022824"/>
    </source>
</evidence>
<dbReference type="PANTHER" id="PTHR14094:SF9">
    <property type="entry name" value="SIGNAL RECOGNITION PARTICLE SUBUNIT SRP72"/>
    <property type="match status" value="1"/>
</dbReference>
<evidence type="ECO:0000259" key="10">
    <source>
        <dbReference type="Pfam" id="PF08492"/>
    </source>
</evidence>
<comment type="similarity">
    <text evidence="3">Belongs to the SRP72 family.</text>
</comment>
<dbReference type="InterPro" id="IPR031545">
    <property type="entry name" value="SRP72_TPR-like"/>
</dbReference>
<dbReference type="SUPFAM" id="SSF48452">
    <property type="entry name" value="TPR-like"/>
    <property type="match status" value="1"/>
</dbReference>